<dbReference type="PANTHER" id="PTHR12704">
    <property type="entry name" value="TRANS-GOLGI PROTEIN GMX33"/>
    <property type="match status" value="1"/>
</dbReference>
<keyword evidence="4" id="KW-0446">Lipid-binding</keyword>
<dbReference type="PANTHER" id="PTHR12704:SF2">
    <property type="entry name" value="GOLGI PHOSPHOPROTEIN 3 HOMOLOG SAURON"/>
    <property type="match status" value="1"/>
</dbReference>
<dbReference type="GO" id="GO:0005802">
    <property type="term" value="C:trans-Golgi network"/>
    <property type="evidence" value="ECO:0007669"/>
    <property type="project" value="TreeGrafter"/>
</dbReference>
<dbReference type="GO" id="GO:0007030">
    <property type="term" value="P:Golgi organization"/>
    <property type="evidence" value="ECO:0007669"/>
    <property type="project" value="TreeGrafter"/>
</dbReference>
<evidence type="ECO:0000256" key="3">
    <source>
        <dbReference type="ARBA" id="ARBA00023034"/>
    </source>
</evidence>
<sequence>MVGLKIQIGETWSISKAGFQLKQVRERLSKGLVDKGILRTEKKNFVFFDMATHPVQDYKAKNEIILRVFDTLNLPRSAALLNRSAGSGVSQQLNSTSMASSTINLSNLTGRLKIITVEHSKYYPNETNNLFALLRRVCLVCAACAGNVLENPLNHLDMETRDHAFMRAEELLNIYGHWPYVRDSPIYTDVSESDVASMQVEEVVSAVLSVFRRMDRVL</sequence>
<comment type="subcellular location">
    <subcellularLocation>
        <location evidence="1">Golgi apparatus membrane</location>
        <topology evidence="1">Peripheral membrane protein</topology>
        <orientation evidence="1">Cytoplasmic side</orientation>
    </subcellularLocation>
</comment>
<dbReference type="Proteomes" id="UP000188320">
    <property type="component" value="Unassembled WGS sequence"/>
</dbReference>
<dbReference type="OrthoDB" id="2189106at2759"/>
<keyword evidence="7" id="KW-1185">Reference proteome</keyword>
<evidence type="ECO:0000313" key="6">
    <source>
        <dbReference type="EMBL" id="OMH85199.1"/>
    </source>
</evidence>
<organism evidence="6 7">
    <name type="scientific">Zancudomyces culisetae</name>
    <name type="common">Gut fungus</name>
    <name type="synonym">Smittium culisetae</name>
    <dbReference type="NCBI Taxonomy" id="1213189"/>
    <lineage>
        <taxon>Eukaryota</taxon>
        <taxon>Fungi</taxon>
        <taxon>Fungi incertae sedis</taxon>
        <taxon>Zoopagomycota</taxon>
        <taxon>Kickxellomycotina</taxon>
        <taxon>Harpellomycetes</taxon>
        <taxon>Harpellales</taxon>
        <taxon>Legeriomycetaceae</taxon>
        <taxon>Zancudomyces</taxon>
    </lineage>
</organism>
<dbReference type="InterPro" id="IPR008628">
    <property type="entry name" value="GPP34-like"/>
</dbReference>
<accession>A0A1R1PW82</accession>
<gene>
    <name evidence="6" type="ORF">AX774_g1260</name>
</gene>
<evidence type="ECO:0000256" key="5">
    <source>
        <dbReference type="ARBA" id="ARBA00023136"/>
    </source>
</evidence>
<evidence type="ECO:0000313" key="7">
    <source>
        <dbReference type="Proteomes" id="UP000188320"/>
    </source>
</evidence>
<dbReference type="GO" id="GO:0070273">
    <property type="term" value="F:phosphatidylinositol-4-phosphate binding"/>
    <property type="evidence" value="ECO:0007669"/>
    <property type="project" value="InterPro"/>
</dbReference>
<protein>
    <submittedName>
        <fullName evidence="6">Vacuolar protein sorting-associated protein 74</fullName>
    </submittedName>
</protein>
<dbReference type="Pfam" id="PF05719">
    <property type="entry name" value="GPP34"/>
    <property type="match status" value="1"/>
</dbReference>
<dbReference type="Gene3D" id="1.10.3630.10">
    <property type="entry name" value="yeast vps74-n-term truncation variant domain like"/>
    <property type="match status" value="1"/>
</dbReference>
<reference evidence="7" key="1">
    <citation type="submission" date="2017-01" db="EMBL/GenBank/DDBJ databases">
        <authorList>
            <person name="Wang Y."/>
            <person name="White M."/>
            <person name="Kvist S."/>
            <person name="Moncalvo J.-M."/>
        </authorList>
    </citation>
    <scope>NUCLEOTIDE SEQUENCE [LARGE SCALE GENOMIC DNA]</scope>
    <source>
        <strain evidence="7">COL-18-3</strain>
    </source>
</reference>
<comment type="caution">
    <text evidence="6">The sequence shown here is derived from an EMBL/GenBank/DDBJ whole genome shotgun (WGS) entry which is preliminary data.</text>
</comment>
<dbReference type="AlphaFoldDB" id="A0A1R1PW82"/>
<keyword evidence="3" id="KW-0333">Golgi apparatus</keyword>
<dbReference type="InterPro" id="IPR038261">
    <property type="entry name" value="GPP34-like_sf"/>
</dbReference>
<evidence type="ECO:0000256" key="4">
    <source>
        <dbReference type="ARBA" id="ARBA00023121"/>
    </source>
</evidence>
<dbReference type="GO" id="GO:0000139">
    <property type="term" value="C:Golgi membrane"/>
    <property type="evidence" value="ECO:0007669"/>
    <property type="project" value="UniProtKB-SubCell"/>
</dbReference>
<dbReference type="GO" id="GO:0048194">
    <property type="term" value="P:Golgi vesicle budding"/>
    <property type="evidence" value="ECO:0007669"/>
    <property type="project" value="TreeGrafter"/>
</dbReference>
<name>A0A1R1PW82_ZANCU</name>
<evidence type="ECO:0000256" key="1">
    <source>
        <dbReference type="ARBA" id="ARBA00004255"/>
    </source>
</evidence>
<comment type="similarity">
    <text evidence="2">Belongs to the GOLPH3/VPS74 family.</text>
</comment>
<keyword evidence="5" id="KW-0472">Membrane</keyword>
<proteinExistence type="inferred from homology"/>
<dbReference type="GO" id="GO:0043001">
    <property type="term" value="P:Golgi to plasma membrane protein transport"/>
    <property type="evidence" value="ECO:0007669"/>
    <property type="project" value="TreeGrafter"/>
</dbReference>
<dbReference type="GO" id="GO:0031985">
    <property type="term" value="C:Golgi cisterna"/>
    <property type="evidence" value="ECO:0007669"/>
    <property type="project" value="TreeGrafter"/>
</dbReference>
<evidence type="ECO:0000256" key="2">
    <source>
        <dbReference type="ARBA" id="ARBA00007284"/>
    </source>
</evidence>
<dbReference type="GO" id="GO:0005829">
    <property type="term" value="C:cytosol"/>
    <property type="evidence" value="ECO:0007669"/>
    <property type="project" value="TreeGrafter"/>
</dbReference>
<dbReference type="GO" id="GO:0006890">
    <property type="term" value="P:retrograde vesicle-mediated transport, Golgi to endoplasmic reticulum"/>
    <property type="evidence" value="ECO:0007669"/>
    <property type="project" value="TreeGrafter"/>
</dbReference>
<dbReference type="EMBL" id="LSSK01000104">
    <property type="protein sequence ID" value="OMH85199.1"/>
    <property type="molecule type" value="Genomic_DNA"/>
</dbReference>